<comment type="caution">
    <text evidence="1">The sequence shown here is derived from an EMBL/GenBank/DDBJ whole genome shotgun (WGS) entry which is preliminary data.</text>
</comment>
<evidence type="ECO:0000313" key="2">
    <source>
        <dbReference type="Proteomes" id="UP001164250"/>
    </source>
</evidence>
<evidence type="ECO:0000313" key="1">
    <source>
        <dbReference type="EMBL" id="KAJ0082272.1"/>
    </source>
</evidence>
<dbReference type="EMBL" id="CM047908">
    <property type="protein sequence ID" value="KAJ0082272.1"/>
    <property type="molecule type" value="Genomic_DNA"/>
</dbReference>
<protein>
    <submittedName>
        <fullName evidence="1">Uncharacterized protein</fullName>
    </submittedName>
</protein>
<accession>A0ACC1A641</accession>
<gene>
    <name evidence="1" type="ORF">Patl1_09865</name>
</gene>
<reference evidence="2" key="1">
    <citation type="journal article" date="2023" name="G3 (Bethesda)">
        <title>Genome assembly and association tests identify interacting loci associated with vigor, precocity, and sex in interspecific pistachio rootstocks.</title>
        <authorList>
            <person name="Palmer W."/>
            <person name="Jacygrad E."/>
            <person name="Sagayaradj S."/>
            <person name="Cavanaugh K."/>
            <person name="Han R."/>
            <person name="Bertier L."/>
            <person name="Beede B."/>
            <person name="Kafkas S."/>
            <person name="Golino D."/>
            <person name="Preece J."/>
            <person name="Michelmore R."/>
        </authorList>
    </citation>
    <scope>NUCLEOTIDE SEQUENCE [LARGE SCALE GENOMIC DNA]</scope>
</reference>
<dbReference type="Proteomes" id="UP001164250">
    <property type="component" value="Chromosome 12"/>
</dbReference>
<sequence>MMTDNDSTFCGPETDNDSTFCGPETDNDSTFCGPETDNDSTFCGPYRAALEEEWDDLKNFFKKENASTLSSILSVAGDTAFHLAVFSNKKQPLQHLLDIAEDNLMAKYAYSEKNEYGDTALHVAASNGNLEAVELLVEYDKKLAGRNTEFLEDRNKEGETPLFKAAAYGRTKVVNYLASEPLGQLIKQTKYEITATGKMKQVTNLKNIHRQLITRIKRNVKPEPSKPPVTTQEEEIIAVCGSSILHAAIRGEYFETALLLLKLDKGLATLKDENGKTSLHLLATMPSAFKSGYRMATLISRVLYFCLPIDDRIDDEKSNCFNLLKGLHFGDNVDDKELCCLNLFKGWWILGKICSPVRKICEAKRKHKLAFRLASSLIAVDDSWIEDVIPTISSPDSYEQENIRARAPIEEDSKPSPLFMATERGIIKIVKEILKFYPQLVESENDLKQNILHVIIKHRQKKIFDHVKRMKIPMTRLVRGIDINGYTILHHAACTSDESREIHPAGPVYELQEELK</sequence>
<organism evidence="1 2">
    <name type="scientific">Pistacia atlantica</name>
    <dbReference type="NCBI Taxonomy" id="434234"/>
    <lineage>
        <taxon>Eukaryota</taxon>
        <taxon>Viridiplantae</taxon>
        <taxon>Streptophyta</taxon>
        <taxon>Embryophyta</taxon>
        <taxon>Tracheophyta</taxon>
        <taxon>Spermatophyta</taxon>
        <taxon>Magnoliopsida</taxon>
        <taxon>eudicotyledons</taxon>
        <taxon>Gunneridae</taxon>
        <taxon>Pentapetalae</taxon>
        <taxon>rosids</taxon>
        <taxon>malvids</taxon>
        <taxon>Sapindales</taxon>
        <taxon>Anacardiaceae</taxon>
        <taxon>Pistacia</taxon>
    </lineage>
</organism>
<keyword evidence="2" id="KW-1185">Reference proteome</keyword>
<name>A0ACC1A641_9ROSI</name>
<proteinExistence type="predicted"/>